<keyword evidence="3" id="KW-0808">Transferase</keyword>
<dbReference type="AlphaFoldDB" id="A0A1H4TLI3"/>
<gene>
    <name evidence="3" type="ORF">SAMN05444164_2164</name>
</gene>
<dbReference type="InterPro" id="IPR001296">
    <property type="entry name" value="Glyco_trans_1"/>
</dbReference>
<organism evidence="3 4">
    <name type="scientific">Bradyrhizobium erythrophlei</name>
    <dbReference type="NCBI Taxonomy" id="1437360"/>
    <lineage>
        <taxon>Bacteria</taxon>
        <taxon>Pseudomonadati</taxon>
        <taxon>Pseudomonadota</taxon>
        <taxon>Alphaproteobacteria</taxon>
        <taxon>Hyphomicrobiales</taxon>
        <taxon>Nitrobacteraceae</taxon>
        <taxon>Bradyrhizobium</taxon>
    </lineage>
</organism>
<dbReference type="InterPro" id="IPR028098">
    <property type="entry name" value="Glyco_trans_4-like_N"/>
</dbReference>
<dbReference type="CDD" id="cd03794">
    <property type="entry name" value="GT4_WbuB-like"/>
    <property type="match status" value="1"/>
</dbReference>
<dbReference type="Pfam" id="PF00534">
    <property type="entry name" value="Glycos_transf_1"/>
    <property type="match status" value="1"/>
</dbReference>
<dbReference type="SUPFAM" id="SSF53756">
    <property type="entry name" value="UDP-Glycosyltransferase/glycogen phosphorylase"/>
    <property type="match status" value="1"/>
</dbReference>
<dbReference type="Pfam" id="PF13579">
    <property type="entry name" value="Glyco_trans_4_4"/>
    <property type="match status" value="1"/>
</dbReference>
<reference evidence="3 4" key="1">
    <citation type="submission" date="2016-10" db="EMBL/GenBank/DDBJ databases">
        <authorList>
            <person name="de Groot N.N."/>
        </authorList>
    </citation>
    <scope>NUCLEOTIDE SEQUENCE [LARGE SCALE GENOMIC DNA]</scope>
    <source>
        <strain evidence="3 4">MT12</strain>
    </source>
</reference>
<dbReference type="EMBL" id="FNTH01000001">
    <property type="protein sequence ID" value="SEC56981.1"/>
    <property type="molecule type" value="Genomic_DNA"/>
</dbReference>
<dbReference type="PANTHER" id="PTHR12526">
    <property type="entry name" value="GLYCOSYLTRANSFERASE"/>
    <property type="match status" value="1"/>
</dbReference>
<evidence type="ECO:0000259" key="1">
    <source>
        <dbReference type="Pfam" id="PF00534"/>
    </source>
</evidence>
<protein>
    <submittedName>
        <fullName evidence="3">Glycosyltransferase involved in cell wall bisynthesis</fullName>
    </submittedName>
</protein>
<accession>A0A1H4TLI3</accession>
<dbReference type="OrthoDB" id="185319at2"/>
<name>A0A1H4TLI3_9BRAD</name>
<evidence type="ECO:0000313" key="3">
    <source>
        <dbReference type="EMBL" id="SEC56981.1"/>
    </source>
</evidence>
<proteinExistence type="predicted"/>
<dbReference type="Proteomes" id="UP000198992">
    <property type="component" value="Unassembled WGS sequence"/>
</dbReference>
<sequence>MPSSRKVVVASQHYPPDHSTTAAIMSAIAERIAQEAEVVVVSGMPGSARAPAPGRPVVVEIRNWLPGKAALIKRALAEALFTGRMFFALLSRLQRGDVALTVTAPFALPYAVVAAARLKGAKSALILHDLFPDVLVMAGLLRPSSLVARAMRAINALMFRALNAVIVIGRDAEKLLLRYRGMTPDKIRFIPNWATLDPGNRPVSPDNPFRKAIAARFVVGLSGNLGFTHDPDIVFGAARLLRDERDIHFLLSGWGMGFARLKEMQAEAQLANVTVVERVADGELDALLSSADVWLIPYRKNVAGVSVPSRFYNLLAAGRPVILVSEPEAEAALTVSENRLGWVVTPGRPDQLADAIRMASQSQDAAMAERAVATARTFSPERALSSYAALVAELLSKDDVERTA</sequence>
<dbReference type="Gene3D" id="3.40.50.2000">
    <property type="entry name" value="Glycogen Phosphorylase B"/>
    <property type="match status" value="2"/>
</dbReference>
<evidence type="ECO:0000259" key="2">
    <source>
        <dbReference type="Pfam" id="PF13579"/>
    </source>
</evidence>
<feature type="domain" description="Glycosyltransferase subfamily 4-like N-terminal" evidence="2">
    <location>
        <begin position="25"/>
        <end position="193"/>
    </location>
</feature>
<feature type="domain" description="Glycosyl transferase family 1" evidence="1">
    <location>
        <begin position="216"/>
        <end position="372"/>
    </location>
</feature>
<evidence type="ECO:0000313" key="4">
    <source>
        <dbReference type="Proteomes" id="UP000198992"/>
    </source>
</evidence>
<dbReference type="PANTHER" id="PTHR12526:SF638">
    <property type="entry name" value="SPORE COAT PROTEIN SA"/>
    <property type="match status" value="1"/>
</dbReference>
<dbReference type="GO" id="GO:0016757">
    <property type="term" value="F:glycosyltransferase activity"/>
    <property type="evidence" value="ECO:0007669"/>
    <property type="project" value="InterPro"/>
</dbReference>
<dbReference type="RefSeq" id="WP_092115478.1">
    <property type="nucleotide sequence ID" value="NZ_FNTH01000001.1"/>
</dbReference>